<comment type="cofactor">
    <cofactor evidence="1">
        <name>heme b</name>
        <dbReference type="ChEBI" id="CHEBI:60344"/>
    </cofactor>
</comment>
<evidence type="ECO:0000256" key="4">
    <source>
        <dbReference type="ARBA" id="ARBA00022475"/>
    </source>
</evidence>
<dbReference type="InterPro" id="IPR016174">
    <property type="entry name" value="Di-haem_cyt_TM"/>
</dbReference>
<dbReference type="Pfam" id="PF01292">
    <property type="entry name" value="Ni_hydr_CYTB"/>
    <property type="match status" value="1"/>
</dbReference>
<evidence type="ECO:0000256" key="1">
    <source>
        <dbReference type="ARBA" id="ARBA00001970"/>
    </source>
</evidence>
<keyword evidence="6 13" id="KW-0812">Transmembrane</keyword>
<evidence type="ECO:0000256" key="2">
    <source>
        <dbReference type="ARBA" id="ARBA00004651"/>
    </source>
</evidence>
<evidence type="ECO:0000256" key="11">
    <source>
        <dbReference type="ARBA" id="ARBA00023136"/>
    </source>
</evidence>
<feature type="domain" description="Cytochrome b561 bacterial/Ni-hydrogenase" evidence="14">
    <location>
        <begin position="10"/>
        <end position="179"/>
    </location>
</feature>
<organism evidence="15 16">
    <name type="scientific">Pseudochelatococcus lubricantis</name>
    <dbReference type="NCBI Taxonomy" id="1538102"/>
    <lineage>
        <taxon>Bacteria</taxon>
        <taxon>Pseudomonadati</taxon>
        <taxon>Pseudomonadota</taxon>
        <taxon>Alphaproteobacteria</taxon>
        <taxon>Hyphomicrobiales</taxon>
        <taxon>Chelatococcaceae</taxon>
        <taxon>Pseudochelatococcus</taxon>
    </lineage>
</organism>
<keyword evidence="8" id="KW-0249">Electron transport</keyword>
<evidence type="ECO:0000256" key="12">
    <source>
        <dbReference type="ARBA" id="ARBA00037975"/>
    </source>
</evidence>
<evidence type="ECO:0000256" key="13">
    <source>
        <dbReference type="SAM" id="Phobius"/>
    </source>
</evidence>
<dbReference type="InterPro" id="IPR011577">
    <property type="entry name" value="Cyt_b561_bac/Ni-Hgenase"/>
</dbReference>
<feature type="transmembrane region" description="Helical" evidence="13">
    <location>
        <begin position="83"/>
        <end position="106"/>
    </location>
</feature>
<gene>
    <name evidence="15" type="ORF">FHS82_002353</name>
</gene>
<feature type="transmembrane region" description="Helical" evidence="13">
    <location>
        <begin position="145"/>
        <end position="168"/>
    </location>
</feature>
<keyword evidence="11 13" id="KW-0472">Membrane</keyword>
<keyword evidence="3" id="KW-0813">Transport</keyword>
<protein>
    <submittedName>
        <fullName evidence="15">Cytochrome b561</fullName>
    </submittedName>
</protein>
<keyword evidence="16" id="KW-1185">Reference proteome</keyword>
<keyword evidence="7" id="KW-0479">Metal-binding</keyword>
<evidence type="ECO:0000256" key="5">
    <source>
        <dbReference type="ARBA" id="ARBA00022617"/>
    </source>
</evidence>
<keyword evidence="10" id="KW-0408">Iron</keyword>
<evidence type="ECO:0000259" key="14">
    <source>
        <dbReference type="Pfam" id="PF01292"/>
    </source>
</evidence>
<proteinExistence type="inferred from homology"/>
<evidence type="ECO:0000256" key="3">
    <source>
        <dbReference type="ARBA" id="ARBA00022448"/>
    </source>
</evidence>
<feature type="transmembrane region" description="Helical" evidence="13">
    <location>
        <begin position="12"/>
        <end position="30"/>
    </location>
</feature>
<evidence type="ECO:0000256" key="9">
    <source>
        <dbReference type="ARBA" id="ARBA00022989"/>
    </source>
</evidence>
<dbReference type="PANTHER" id="PTHR30529">
    <property type="entry name" value="CYTOCHROME B561"/>
    <property type="match status" value="1"/>
</dbReference>
<evidence type="ECO:0000256" key="8">
    <source>
        <dbReference type="ARBA" id="ARBA00022982"/>
    </source>
</evidence>
<comment type="caution">
    <text evidence="15">The sequence shown here is derived from an EMBL/GenBank/DDBJ whole genome shotgun (WGS) entry which is preliminary data.</text>
</comment>
<dbReference type="SUPFAM" id="SSF81342">
    <property type="entry name" value="Transmembrane di-heme cytochromes"/>
    <property type="match status" value="1"/>
</dbReference>
<evidence type="ECO:0000256" key="6">
    <source>
        <dbReference type="ARBA" id="ARBA00022692"/>
    </source>
</evidence>
<evidence type="ECO:0000256" key="10">
    <source>
        <dbReference type="ARBA" id="ARBA00023004"/>
    </source>
</evidence>
<reference evidence="15 16" key="1">
    <citation type="submission" date="2020-03" db="EMBL/GenBank/DDBJ databases">
        <title>Genomic Encyclopedia of Type Strains, Phase IV (KMG-IV): sequencing the most valuable type-strain genomes for metagenomic binning, comparative biology and taxonomic classification.</title>
        <authorList>
            <person name="Goeker M."/>
        </authorList>
    </citation>
    <scope>NUCLEOTIDE SEQUENCE [LARGE SCALE GENOMIC DNA]</scope>
    <source>
        <strain evidence="15 16">DSM 103870</strain>
    </source>
</reference>
<sequence>MEWRDTREKYGLVSRILHWVMAGLLLWQFTGMAARVAFGRAPLVSLFVGTHAPLGALLFVLIVARLLWGLANRERRPAYEPGLLGLLAKAGHLALYALMFIVPALALMRAYGSGRGFQPFGIPLFPATGEQIAWLMAPANALHGVLAWVLLSLIAGHVGMVLVHRFVWRDDVASRMIPGRGARVRAAASAAG</sequence>
<name>A0ABX0V2E4_9HYPH</name>
<dbReference type="EMBL" id="JAASQI010000005">
    <property type="protein sequence ID" value="NIJ58505.1"/>
    <property type="molecule type" value="Genomic_DNA"/>
</dbReference>
<feature type="transmembrane region" description="Helical" evidence="13">
    <location>
        <begin position="50"/>
        <end position="71"/>
    </location>
</feature>
<dbReference type="InterPro" id="IPR052168">
    <property type="entry name" value="Cytochrome_b561_oxidase"/>
</dbReference>
<dbReference type="RefSeq" id="WP_166952889.1">
    <property type="nucleotide sequence ID" value="NZ_JAASQI010000005.1"/>
</dbReference>
<dbReference type="Proteomes" id="UP001429580">
    <property type="component" value="Unassembled WGS sequence"/>
</dbReference>
<accession>A0ABX0V2E4</accession>
<evidence type="ECO:0000313" key="15">
    <source>
        <dbReference type="EMBL" id="NIJ58505.1"/>
    </source>
</evidence>
<keyword evidence="5" id="KW-0349">Heme</keyword>
<evidence type="ECO:0000256" key="7">
    <source>
        <dbReference type="ARBA" id="ARBA00022723"/>
    </source>
</evidence>
<dbReference type="PANTHER" id="PTHR30529:SF1">
    <property type="entry name" value="CYTOCHROME B561 HOMOLOG 2"/>
    <property type="match status" value="1"/>
</dbReference>
<evidence type="ECO:0000313" key="16">
    <source>
        <dbReference type="Proteomes" id="UP001429580"/>
    </source>
</evidence>
<comment type="similarity">
    <text evidence="12">Belongs to the cytochrome b561 family.</text>
</comment>
<keyword evidence="9 13" id="KW-1133">Transmembrane helix</keyword>
<comment type="subcellular location">
    <subcellularLocation>
        <location evidence="2">Cell membrane</location>
        <topology evidence="2">Multi-pass membrane protein</topology>
    </subcellularLocation>
</comment>
<keyword evidence="4" id="KW-1003">Cell membrane</keyword>